<comment type="caution">
    <text evidence="3">The sequence shown here is derived from an EMBL/GenBank/DDBJ whole genome shotgun (WGS) entry which is preliminary data.</text>
</comment>
<evidence type="ECO:0000259" key="2">
    <source>
        <dbReference type="PROSITE" id="PS51903"/>
    </source>
</evidence>
<keyword evidence="4" id="KW-1185">Reference proteome</keyword>
<proteinExistence type="predicted"/>
<reference evidence="3 4" key="1">
    <citation type="submission" date="2024-09" db="EMBL/GenBank/DDBJ databases">
        <title>The Natural Products Discovery Center: Release of the First 8490 Sequenced Strains for Exploring Actinobacteria Biosynthetic Diversity.</title>
        <authorList>
            <person name="Kalkreuter E."/>
            <person name="Kautsar S.A."/>
            <person name="Yang D."/>
            <person name="Bader C.D."/>
            <person name="Teijaro C.N."/>
            <person name="Fluegel L."/>
            <person name="Davis C.M."/>
            <person name="Simpson J.R."/>
            <person name="Lauterbach L."/>
            <person name="Steele A.D."/>
            <person name="Gui C."/>
            <person name="Meng S."/>
            <person name="Li G."/>
            <person name="Viehrig K."/>
            <person name="Ye F."/>
            <person name="Su P."/>
            <person name="Kiefer A.F."/>
            <person name="Nichols A."/>
            <person name="Cepeda A.J."/>
            <person name="Yan W."/>
            <person name="Fan B."/>
            <person name="Jiang Y."/>
            <person name="Adhikari A."/>
            <person name="Zheng C.-J."/>
            <person name="Schuster L."/>
            <person name="Cowan T.M."/>
            <person name="Smanski M.J."/>
            <person name="Chevrette M.G."/>
            <person name="De Carvalho L.P.S."/>
            <person name="Shen B."/>
        </authorList>
    </citation>
    <scope>NUCLEOTIDE SEQUENCE [LARGE SCALE GENOMIC DNA]</scope>
    <source>
        <strain evidence="3 4">NPDC058348</strain>
    </source>
</reference>
<keyword evidence="3" id="KW-0378">Hydrolase</keyword>
<name>A0ABW6FZA5_9ACTN</name>
<gene>
    <name evidence="3" type="ORF">ACFWJN_32115</name>
</gene>
<evidence type="ECO:0000313" key="4">
    <source>
        <dbReference type="Proteomes" id="UP001598448"/>
    </source>
</evidence>
<dbReference type="Gene3D" id="1.10.1780.10">
    <property type="entry name" value="Clp, N-terminal domain"/>
    <property type="match status" value="1"/>
</dbReference>
<evidence type="ECO:0000313" key="3">
    <source>
        <dbReference type="EMBL" id="MFD5103579.1"/>
    </source>
</evidence>
<feature type="domain" description="Clp R" evidence="2">
    <location>
        <begin position="2"/>
        <end position="188"/>
    </location>
</feature>
<dbReference type="SUPFAM" id="SSF81923">
    <property type="entry name" value="Double Clp-N motif"/>
    <property type="match status" value="2"/>
</dbReference>
<dbReference type="InterPro" id="IPR036628">
    <property type="entry name" value="Clp_N_dom_sf"/>
</dbReference>
<dbReference type="Pfam" id="PF02861">
    <property type="entry name" value="Clp_N"/>
    <property type="match status" value="2"/>
</dbReference>
<keyword evidence="1" id="KW-0677">Repeat</keyword>
<keyword evidence="3" id="KW-0645">Protease</keyword>
<evidence type="ECO:0000256" key="1">
    <source>
        <dbReference type="PROSITE-ProRule" id="PRU01251"/>
    </source>
</evidence>
<dbReference type="GO" id="GO:0008233">
    <property type="term" value="F:peptidase activity"/>
    <property type="evidence" value="ECO:0007669"/>
    <property type="project" value="UniProtKB-KW"/>
</dbReference>
<dbReference type="EMBL" id="JBHXIJ010000429">
    <property type="protein sequence ID" value="MFD5103579.1"/>
    <property type="molecule type" value="Genomic_DNA"/>
</dbReference>
<organism evidence="3 4">
    <name type="scientific">Streptomyces albidochromogenes</name>
    <dbReference type="NCBI Taxonomy" id="329524"/>
    <lineage>
        <taxon>Bacteria</taxon>
        <taxon>Bacillati</taxon>
        <taxon>Actinomycetota</taxon>
        <taxon>Actinomycetes</taxon>
        <taxon>Kitasatosporales</taxon>
        <taxon>Streptomycetaceae</taxon>
        <taxon>Streptomyces</taxon>
    </lineage>
</organism>
<protein>
    <submittedName>
        <fullName evidence="3">Clp protease N-terminal domain-containing protein</fullName>
    </submittedName>
</protein>
<dbReference type="PROSITE" id="PS51903">
    <property type="entry name" value="CLP_R"/>
    <property type="match status" value="1"/>
</dbReference>
<sequence length="188" mass="19602">MFERFTKSARGVVKGAVVQAQRAGADAVTEEHLLLALLDQEGTRSSFAFAALGIAGRRGAVADALAHVRRRGGLSKADEEALAGIGIDVTEIVSKVEQTHGEGAMRSGRGARRGRLTGHRPFTRQAKGVLENALRVALGRGDRHIGDEHLLLALTTQPGAVADVLTEYGATYGALERALFGPAAAAAG</sequence>
<dbReference type="GO" id="GO:0006508">
    <property type="term" value="P:proteolysis"/>
    <property type="evidence" value="ECO:0007669"/>
    <property type="project" value="UniProtKB-KW"/>
</dbReference>
<dbReference type="InterPro" id="IPR004176">
    <property type="entry name" value="Clp_R_N"/>
</dbReference>
<dbReference type="Proteomes" id="UP001598448">
    <property type="component" value="Unassembled WGS sequence"/>
</dbReference>
<accession>A0ABW6FZA5</accession>
<dbReference type="RefSeq" id="WP_386721919.1">
    <property type="nucleotide sequence ID" value="NZ_JBHXIJ010000429.1"/>
</dbReference>